<feature type="transmembrane region" description="Helical" evidence="2">
    <location>
        <begin position="28"/>
        <end position="48"/>
    </location>
</feature>
<name>A0A1E5Q2R2_9PROT</name>
<dbReference type="EMBL" id="MCGG01000088">
    <property type="protein sequence ID" value="OEJ63678.1"/>
    <property type="molecule type" value="Genomic_DNA"/>
</dbReference>
<proteinExistence type="predicted"/>
<sequence length="233" mass="26057">MSATPIEDQLKNGEKLIWSGKPNPEELAGAHAGAVLMGIACISFAIIWHQVVFQNVTIGATGIVMDSVQVVTWLFAGLGSIFLSIPLFVYLIGAHYMLYAVTNKRLMIIRLFPTASVQSFPINDVFQVNSTVLYGMGNLLFDLPGVKQNHLQAYPGFYGIPSPLRIAEVFNTLKHPEHAKRSAEEKNKLKDYMERKKQDPQWNKKPSINKVPVPSSHLHLMMEKKTGEIVIRD</sequence>
<keyword evidence="2" id="KW-0472">Membrane</keyword>
<dbReference type="AlphaFoldDB" id="A0A1E5Q2R2"/>
<evidence type="ECO:0000313" key="3">
    <source>
        <dbReference type="EMBL" id="OEJ63678.1"/>
    </source>
</evidence>
<protein>
    <submittedName>
        <fullName evidence="3">Uncharacterized protein</fullName>
    </submittedName>
</protein>
<comment type="caution">
    <text evidence="3">The sequence shown here is derived from an EMBL/GenBank/DDBJ whole genome shotgun (WGS) entry which is preliminary data.</text>
</comment>
<organism evidence="3 4">
    <name type="scientific">Magnetovibrio blakemorei</name>
    <dbReference type="NCBI Taxonomy" id="28181"/>
    <lineage>
        <taxon>Bacteria</taxon>
        <taxon>Pseudomonadati</taxon>
        <taxon>Pseudomonadota</taxon>
        <taxon>Alphaproteobacteria</taxon>
        <taxon>Rhodospirillales</taxon>
        <taxon>Magnetovibrionaceae</taxon>
        <taxon>Magnetovibrio</taxon>
    </lineage>
</organism>
<keyword evidence="2" id="KW-1133">Transmembrane helix</keyword>
<gene>
    <name evidence="3" type="ORF">BEN30_17580</name>
</gene>
<evidence type="ECO:0000256" key="2">
    <source>
        <dbReference type="SAM" id="Phobius"/>
    </source>
</evidence>
<dbReference type="Proteomes" id="UP000095347">
    <property type="component" value="Unassembled WGS sequence"/>
</dbReference>
<keyword evidence="4" id="KW-1185">Reference proteome</keyword>
<reference evidence="4" key="1">
    <citation type="submission" date="2016-07" db="EMBL/GenBank/DDBJ databases">
        <authorList>
            <person name="Florea S."/>
            <person name="Webb J.S."/>
            <person name="Jaromczyk J."/>
            <person name="Schardl C.L."/>
        </authorList>
    </citation>
    <scope>NUCLEOTIDE SEQUENCE [LARGE SCALE GENOMIC DNA]</scope>
    <source>
        <strain evidence="4">MV-1</strain>
    </source>
</reference>
<feature type="transmembrane region" description="Helical" evidence="2">
    <location>
        <begin position="81"/>
        <end position="101"/>
    </location>
</feature>
<evidence type="ECO:0000313" key="4">
    <source>
        <dbReference type="Proteomes" id="UP000095347"/>
    </source>
</evidence>
<feature type="region of interest" description="Disordered" evidence="1">
    <location>
        <begin position="193"/>
        <end position="216"/>
    </location>
</feature>
<evidence type="ECO:0000256" key="1">
    <source>
        <dbReference type="SAM" id="MobiDB-lite"/>
    </source>
</evidence>
<accession>A0A1E5Q2R2</accession>
<keyword evidence="2" id="KW-0812">Transmembrane</keyword>